<dbReference type="CDD" id="cd11063">
    <property type="entry name" value="CYP52"/>
    <property type="match status" value="1"/>
</dbReference>
<name>A0AAE0M309_9PEZI</name>
<dbReference type="InterPro" id="IPR001128">
    <property type="entry name" value="Cyt_P450"/>
</dbReference>
<dbReference type="Gene3D" id="1.10.630.10">
    <property type="entry name" value="Cytochrome P450"/>
    <property type="match status" value="1"/>
</dbReference>
<evidence type="ECO:0000256" key="6">
    <source>
        <dbReference type="ARBA" id="ARBA00023004"/>
    </source>
</evidence>
<dbReference type="Pfam" id="PF00067">
    <property type="entry name" value="p450"/>
    <property type="match status" value="1"/>
</dbReference>
<evidence type="ECO:0000313" key="9">
    <source>
        <dbReference type="EMBL" id="KAK3316908.1"/>
    </source>
</evidence>
<keyword evidence="4 8" id="KW-0479">Metal-binding</keyword>
<keyword evidence="3 8" id="KW-0349">Heme</keyword>
<evidence type="ECO:0000256" key="1">
    <source>
        <dbReference type="ARBA" id="ARBA00001971"/>
    </source>
</evidence>
<comment type="cofactor">
    <cofactor evidence="1">
        <name>heme</name>
        <dbReference type="ChEBI" id="CHEBI:30413"/>
    </cofactor>
</comment>
<evidence type="ECO:0000256" key="3">
    <source>
        <dbReference type="ARBA" id="ARBA00022617"/>
    </source>
</evidence>
<proteinExistence type="inferred from homology"/>
<evidence type="ECO:0000313" key="10">
    <source>
        <dbReference type="Proteomes" id="UP001283341"/>
    </source>
</evidence>
<dbReference type="InterPro" id="IPR002974">
    <property type="entry name" value="Cyt_P450_E_CYP52_ascomycetes"/>
</dbReference>
<evidence type="ECO:0000256" key="7">
    <source>
        <dbReference type="ARBA" id="ARBA00023033"/>
    </source>
</evidence>
<dbReference type="GO" id="GO:0020037">
    <property type="term" value="F:heme binding"/>
    <property type="evidence" value="ECO:0007669"/>
    <property type="project" value="InterPro"/>
</dbReference>
<keyword evidence="7 8" id="KW-0503">Monooxygenase</keyword>
<organism evidence="9 10">
    <name type="scientific">Apodospora peruviana</name>
    <dbReference type="NCBI Taxonomy" id="516989"/>
    <lineage>
        <taxon>Eukaryota</taxon>
        <taxon>Fungi</taxon>
        <taxon>Dikarya</taxon>
        <taxon>Ascomycota</taxon>
        <taxon>Pezizomycotina</taxon>
        <taxon>Sordariomycetes</taxon>
        <taxon>Sordariomycetidae</taxon>
        <taxon>Sordariales</taxon>
        <taxon>Lasiosphaeriaceae</taxon>
        <taxon>Apodospora</taxon>
    </lineage>
</organism>
<dbReference type="PANTHER" id="PTHR24287:SF1">
    <property type="entry name" value="P450, PUTATIVE (EUROFUNG)-RELATED"/>
    <property type="match status" value="1"/>
</dbReference>
<reference evidence="9" key="2">
    <citation type="submission" date="2023-06" db="EMBL/GenBank/DDBJ databases">
        <authorList>
            <consortium name="Lawrence Berkeley National Laboratory"/>
            <person name="Haridas S."/>
            <person name="Hensen N."/>
            <person name="Bonometti L."/>
            <person name="Westerberg I."/>
            <person name="Brannstrom I.O."/>
            <person name="Guillou S."/>
            <person name="Cros-Aarteil S."/>
            <person name="Calhoun S."/>
            <person name="Kuo A."/>
            <person name="Mondo S."/>
            <person name="Pangilinan J."/>
            <person name="Riley R."/>
            <person name="Labutti K."/>
            <person name="Andreopoulos B."/>
            <person name="Lipzen A."/>
            <person name="Chen C."/>
            <person name="Yanf M."/>
            <person name="Daum C."/>
            <person name="Ng V."/>
            <person name="Clum A."/>
            <person name="Steindorff A."/>
            <person name="Ohm R."/>
            <person name="Martin F."/>
            <person name="Silar P."/>
            <person name="Natvig D."/>
            <person name="Lalanne C."/>
            <person name="Gautier V."/>
            <person name="Ament-Velasquez S.L."/>
            <person name="Kruys A."/>
            <person name="Hutchinson M.I."/>
            <person name="Powell A.J."/>
            <person name="Barry K."/>
            <person name="Miller A.N."/>
            <person name="Grigoriev I.V."/>
            <person name="Debuchy R."/>
            <person name="Gladieux P."/>
            <person name="Thoren M.H."/>
            <person name="Johannesson H."/>
        </authorList>
    </citation>
    <scope>NUCLEOTIDE SEQUENCE</scope>
    <source>
        <strain evidence="9">CBS 118394</strain>
    </source>
</reference>
<accession>A0AAE0M309</accession>
<evidence type="ECO:0000256" key="2">
    <source>
        <dbReference type="ARBA" id="ARBA00010617"/>
    </source>
</evidence>
<protein>
    <submittedName>
        <fullName evidence="9">N-alkane-inducible cytochrome P450</fullName>
    </submittedName>
</protein>
<dbReference type="PROSITE" id="PS00086">
    <property type="entry name" value="CYTOCHROME_P450"/>
    <property type="match status" value="1"/>
</dbReference>
<keyword evidence="10" id="KW-1185">Reference proteome</keyword>
<dbReference type="PRINTS" id="PR00385">
    <property type="entry name" value="P450"/>
</dbReference>
<dbReference type="PRINTS" id="PR01239">
    <property type="entry name" value="EP450IICYP52"/>
</dbReference>
<dbReference type="InterPro" id="IPR047146">
    <property type="entry name" value="Cyt_P450_E_CYP52_fungi"/>
</dbReference>
<dbReference type="Proteomes" id="UP001283341">
    <property type="component" value="Unassembled WGS sequence"/>
</dbReference>
<dbReference type="GO" id="GO:0016712">
    <property type="term" value="F:oxidoreductase activity, acting on paired donors, with incorporation or reduction of molecular oxygen, reduced flavin or flavoprotein as one donor, and incorporation of one atom of oxygen"/>
    <property type="evidence" value="ECO:0007669"/>
    <property type="project" value="InterPro"/>
</dbReference>
<keyword evidence="5 8" id="KW-0560">Oxidoreductase</keyword>
<dbReference type="PANTHER" id="PTHR24287">
    <property type="entry name" value="P450, PUTATIVE (EUROFUNG)-RELATED"/>
    <property type="match status" value="1"/>
</dbReference>
<evidence type="ECO:0000256" key="5">
    <source>
        <dbReference type="ARBA" id="ARBA00023002"/>
    </source>
</evidence>
<dbReference type="GO" id="GO:0005506">
    <property type="term" value="F:iron ion binding"/>
    <property type="evidence" value="ECO:0007669"/>
    <property type="project" value="InterPro"/>
</dbReference>
<dbReference type="EMBL" id="JAUEDM010000005">
    <property type="protein sequence ID" value="KAK3316908.1"/>
    <property type="molecule type" value="Genomic_DNA"/>
</dbReference>
<keyword evidence="6 8" id="KW-0408">Iron</keyword>
<dbReference type="SUPFAM" id="SSF48264">
    <property type="entry name" value="Cytochrome P450"/>
    <property type="match status" value="1"/>
</dbReference>
<comment type="similarity">
    <text evidence="2 8">Belongs to the cytochrome P450 family.</text>
</comment>
<comment type="caution">
    <text evidence="9">The sequence shown here is derived from an EMBL/GenBank/DDBJ whole genome shotgun (WGS) entry which is preliminary data.</text>
</comment>
<sequence length="507" mass="58091">MAFSILISAAGFLAFLLYAATQRLLRFRRRYHMKRQNGCLPPKKLPQIDPFLGTDVVLQNLTAARKFGFLNLLKSRHTANGLTFTTNTYFRTTINTCDPVLIQNVLSLQFQDFGMGPLRRRSASPLLGRGIFTTDDQVWHHQRALIRPSFVRAQVTDFTIFGHHVDQLIALIGRQNYTVDLQQLFFRMVLDSNSEYMFGESVGLMSENASESATTFHHALDYAQQGTILRLRLGNLMFAHRDSKFRESCSTVHAYAQRFVDQALEYRWTQALLPEEKRAGNDGAHHKYVFLHELAKDTDDPILLRDQIVNMLLAARDTTAGLLSFCFFILARRPDIWTKLRADVLEHYCEPLTYDAVMRMTYLRYVLQETLRMFPPIATNSRMANKDTVLPVGGGSDGRSPLFVAKHNVVTYSTFVMHRRPELFGSDANEFRPERWETLRPGWEYLPFNGGPRICPGQKFALTEASYTVARLLQAFEAVESLDQTKWREQLTLSLTLNNGVLCRLTP</sequence>
<dbReference type="AlphaFoldDB" id="A0AAE0M309"/>
<gene>
    <name evidence="9" type="ORF">B0H66DRAFT_500497</name>
</gene>
<dbReference type="InterPro" id="IPR017972">
    <property type="entry name" value="Cyt_P450_CS"/>
</dbReference>
<evidence type="ECO:0000256" key="8">
    <source>
        <dbReference type="RuleBase" id="RU000461"/>
    </source>
</evidence>
<feature type="non-terminal residue" evidence="9">
    <location>
        <position position="507"/>
    </location>
</feature>
<reference evidence="9" key="1">
    <citation type="journal article" date="2023" name="Mol. Phylogenet. Evol.">
        <title>Genome-scale phylogeny and comparative genomics of the fungal order Sordariales.</title>
        <authorList>
            <person name="Hensen N."/>
            <person name="Bonometti L."/>
            <person name="Westerberg I."/>
            <person name="Brannstrom I.O."/>
            <person name="Guillou S."/>
            <person name="Cros-Aarteil S."/>
            <person name="Calhoun S."/>
            <person name="Haridas S."/>
            <person name="Kuo A."/>
            <person name="Mondo S."/>
            <person name="Pangilinan J."/>
            <person name="Riley R."/>
            <person name="LaButti K."/>
            <person name="Andreopoulos B."/>
            <person name="Lipzen A."/>
            <person name="Chen C."/>
            <person name="Yan M."/>
            <person name="Daum C."/>
            <person name="Ng V."/>
            <person name="Clum A."/>
            <person name="Steindorff A."/>
            <person name="Ohm R.A."/>
            <person name="Martin F."/>
            <person name="Silar P."/>
            <person name="Natvig D.O."/>
            <person name="Lalanne C."/>
            <person name="Gautier V."/>
            <person name="Ament-Velasquez S.L."/>
            <person name="Kruys A."/>
            <person name="Hutchinson M.I."/>
            <person name="Powell A.J."/>
            <person name="Barry K."/>
            <person name="Miller A.N."/>
            <person name="Grigoriev I.V."/>
            <person name="Debuchy R."/>
            <person name="Gladieux P."/>
            <person name="Hiltunen Thoren M."/>
            <person name="Johannesson H."/>
        </authorList>
    </citation>
    <scope>NUCLEOTIDE SEQUENCE</scope>
    <source>
        <strain evidence="9">CBS 118394</strain>
    </source>
</reference>
<evidence type="ECO:0000256" key="4">
    <source>
        <dbReference type="ARBA" id="ARBA00022723"/>
    </source>
</evidence>
<dbReference type="InterPro" id="IPR036396">
    <property type="entry name" value="Cyt_P450_sf"/>
</dbReference>